<feature type="compositionally biased region" description="Polar residues" evidence="1">
    <location>
        <begin position="201"/>
        <end position="222"/>
    </location>
</feature>
<dbReference type="EMBL" id="BMAT01011089">
    <property type="protein sequence ID" value="GFR66596.1"/>
    <property type="molecule type" value="Genomic_DNA"/>
</dbReference>
<feature type="region of interest" description="Disordered" evidence="1">
    <location>
        <begin position="530"/>
        <end position="558"/>
    </location>
</feature>
<feature type="compositionally biased region" description="Polar residues" evidence="1">
    <location>
        <begin position="548"/>
        <end position="558"/>
    </location>
</feature>
<accession>A0AAV4F1C5</accession>
<keyword evidence="3" id="KW-1185">Reference proteome</keyword>
<organism evidence="2 3">
    <name type="scientific">Elysia marginata</name>
    <dbReference type="NCBI Taxonomy" id="1093978"/>
    <lineage>
        <taxon>Eukaryota</taxon>
        <taxon>Metazoa</taxon>
        <taxon>Spiralia</taxon>
        <taxon>Lophotrochozoa</taxon>
        <taxon>Mollusca</taxon>
        <taxon>Gastropoda</taxon>
        <taxon>Heterobranchia</taxon>
        <taxon>Euthyneura</taxon>
        <taxon>Panpulmonata</taxon>
        <taxon>Sacoglossa</taxon>
        <taxon>Placobranchoidea</taxon>
        <taxon>Plakobranchidae</taxon>
        <taxon>Elysia</taxon>
    </lineage>
</organism>
<comment type="caution">
    <text evidence="2">The sequence shown here is derived from an EMBL/GenBank/DDBJ whole genome shotgun (WGS) entry which is preliminary data.</text>
</comment>
<gene>
    <name evidence="2" type="ORF">ElyMa_005563700</name>
</gene>
<name>A0AAV4F1C5_9GAST</name>
<feature type="region of interest" description="Disordered" evidence="1">
    <location>
        <begin position="142"/>
        <end position="243"/>
    </location>
</feature>
<evidence type="ECO:0000313" key="2">
    <source>
        <dbReference type="EMBL" id="GFR66596.1"/>
    </source>
</evidence>
<proteinExistence type="predicted"/>
<evidence type="ECO:0000256" key="1">
    <source>
        <dbReference type="SAM" id="MobiDB-lite"/>
    </source>
</evidence>
<evidence type="ECO:0000313" key="3">
    <source>
        <dbReference type="Proteomes" id="UP000762676"/>
    </source>
</evidence>
<reference evidence="2 3" key="1">
    <citation type="journal article" date="2021" name="Elife">
        <title>Chloroplast acquisition without the gene transfer in kleptoplastic sea slugs, Plakobranchus ocellatus.</title>
        <authorList>
            <person name="Maeda T."/>
            <person name="Takahashi S."/>
            <person name="Yoshida T."/>
            <person name="Shimamura S."/>
            <person name="Takaki Y."/>
            <person name="Nagai Y."/>
            <person name="Toyoda A."/>
            <person name="Suzuki Y."/>
            <person name="Arimoto A."/>
            <person name="Ishii H."/>
            <person name="Satoh N."/>
            <person name="Nishiyama T."/>
            <person name="Hasebe M."/>
            <person name="Maruyama T."/>
            <person name="Minagawa J."/>
            <person name="Obokata J."/>
            <person name="Shigenobu S."/>
        </authorList>
    </citation>
    <scope>NUCLEOTIDE SEQUENCE [LARGE SCALE GENOMIC DNA]</scope>
</reference>
<feature type="compositionally biased region" description="Polar residues" evidence="1">
    <location>
        <begin position="177"/>
        <end position="194"/>
    </location>
</feature>
<dbReference type="Proteomes" id="UP000762676">
    <property type="component" value="Unassembled WGS sequence"/>
</dbReference>
<sequence length="558" mass="63182">MYDDFRRAKRSIKKVLAVCRHDDHLGQRTGTLNFGRNCLRREADFLDLDLDLNLDLDSYRLTNKEGRRCVAGYNWPDQVNTAARLHNFIKNLVTSLKSKIAARFRVEKVVTEDVNALESFLQVIAPRFMNCILPQKQIAEPKDQIETDSHPQSSLVEKGAENKKSSNSTDNAKENNEGSSPDIQENGNPSTFTDNIKERINSNPGNQKSTAYNDRFPNTETNIDTDKAHPNNNMYERSDSPRSDYFAKKEKKEQNSFSLTKRCNVSLHTEQANSCDLDFFCRDQKTLEEQTPSYPSFEQQFENDYTSSESSPLYPRDKVSATGVSFAEINVEPGKNLGTTGAVHDMMRSSLNGDAWQLQRCLANRKTLETLFSPNNSSYQDLLLKISFPSEKQTLRANEATRLNDRVRVSKPRRWSSCRYSVPGVGQGSSQSMIPLDFNLNALHIKSAFTEDQVEVSGCVDAKNNISVGNFDTSSDPESSDMCYNRDITSKGRTGTLIEQTSQQRHAQKLAHQDCNGKERIFSFSNMRNIEKSPREESDISRQAEYSHGQSFQAAALR</sequence>
<dbReference type="AlphaFoldDB" id="A0AAV4F1C5"/>
<protein>
    <submittedName>
        <fullName evidence="2">Uncharacterized protein</fullName>
    </submittedName>
</protein>
<feature type="compositionally biased region" description="Basic and acidic residues" evidence="1">
    <location>
        <begin position="530"/>
        <end position="542"/>
    </location>
</feature>